<comment type="caution">
    <text evidence="2">The sequence shown here is derived from an EMBL/GenBank/DDBJ whole genome shotgun (WGS) entry which is preliminary data.</text>
</comment>
<dbReference type="EMBL" id="BQXU01000041">
    <property type="protein sequence ID" value="GKT50857.1"/>
    <property type="molecule type" value="Genomic_DNA"/>
</dbReference>
<gene>
    <name evidence="2" type="ORF">ColSpa_11038</name>
</gene>
<evidence type="ECO:0000313" key="3">
    <source>
        <dbReference type="Proteomes" id="UP001055115"/>
    </source>
</evidence>
<dbReference type="AlphaFoldDB" id="A0AA37PER1"/>
<accession>A0AA37PER1</accession>
<organism evidence="2 3">
    <name type="scientific">Colletotrichum spaethianum</name>
    <dbReference type="NCBI Taxonomy" id="700344"/>
    <lineage>
        <taxon>Eukaryota</taxon>
        <taxon>Fungi</taxon>
        <taxon>Dikarya</taxon>
        <taxon>Ascomycota</taxon>
        <taxon>Pezizomycotina</taxon>
        <taxon>Sordariomycetes</taxon>
        <taxon>Hypocreomycetidae</taxon>
        <taxon>Glomerellales</taxon>
        <taxon>Glomerellaceae</taxon>
        <taxon>Colletotrichum</taxon>
        <taxon>Colletotrichum spaethianum species complex</taxon>
    </lineage>
</organism>
<evidence type="ECO:0000313" key="2">
    <source>
        <dbReference type="EMBL" id="GKT50857.1"/>
    </source>
</evidence>
<protein>
    <submittedName>
        <fullName evidence="2">Uncharacterized protein</fullName>
    </submittedName>
</protein>
<sequence>MKLPWCLVESGYVEIGDWAQVSWSRFVDLEALEFLLDNHLAACGLHRNYPAAFSTFLVRQTGETTKPQNAFLVCKTLVEHGFAGPADRNKQPTAQGMSPSQILSEGAMDSALTQSSTIEWLRSNMVFSEEELHELEDAFPLDKTSPFVSPEDENGKKRKRSFF</sequence>
<dbReference type="GeneID" id="73331840"/>
<evidence type="ECO:0000256" key="1">
    <source>
        <dbReference type="SAM" id="MobiDB-lite"/>
    </source>
</evidence>
<name>A0AA37PER1_9PEZI</name>
<feature type="region of interest" description="Disordered" evidence="1">
    <location>
        <begin position="137"/>
        <end position="163"/>
    </location>
</feature>
<proteinExistence type="predicted"/>
<keyword evidence="3" id="KW-1185">Reference proteome</keyword>
<dbReference type="Proteomes" id="UP001055115">
    <property type="component" value="Unassembled WGS sequence"/>
</dbReference>
<dbReference type="RefSeq" id="XP_049133207.1">
    <property type="nucleotide sequence ID" value="XM_049277250.1"/>
</dbReference>
<reference evidence="2 3" key="1">
    <citation type="submission" date="2022-03" db="EMBL/GenBank/DDBJ databases">
        <title>Genome data of Colletotrichum spp.</title>
        <authorList>
            <person name="Utami Y.D."/>
            <person name="Hiruma K."/>
        </authorList>
    </citation>
    <scope>NUCLEOTIDE SEQUENCE [LARGE SCALE GENOMIC DNA]</scope>
    <source>
        <strain evidence="2 3">MAFF 239500</strain>
    </source>
</reference>